<sequence length="78" mass="9115">SGIILSGLTSEKHIQKSLFDKVDRENSRRLMQAVDAINNTLNSSVRWGAEGLEQFWQVKFNRRSHRYTTHWDELLEVA</sequence>
<reference evidence="2" key="1">
    <citation type="journal article" date="2014" name="Front. Microbiol.">
        <title>High frequency of phylogenetically diverse reductive dehalogenase-homologous genes in deep subseafloor sedimentary metagenomes.</title>
        <authorList>
            <person name="Kawai M."/>
            <person name="Futagami T."/>
            <person name="Toyoda A."/>
            <person name="Takaki Y."/>
            <person name="Nishi S."/>
            <person name="Hori S."/>
            <person name="Arai W."/>
            <person name="Tsubouchi T."/>
            <person name="Morono Y."/>
            <person name="Uchiyama I."/>
            <person name="Ito T."/>
            <person name="Fujiyama A."/>
            <person name="Inagaki F."/>
            <person name="Takami H."/>
        </authorList>
    </citation>
    <scope>NUCLEOTIDE SEQUENCE</scope>
    <source>
        <strain evidence="2">Expedition CK06-06</strain>
    </source>
</reference>
<gene>
    <name evidence="2" type="ORF">S06H3_27675</name>
</gene>
<evidence type="ECO:0000259" key="1">
    <source>
        <dbReference type="Pfam" id="PF13438"/>
    </source>
</evidence>
<dbReference type="AlphaFoldDB" id="X1NVV1"/>
<comment type="caution">
    <text evidence="2">The sequence shown here is derived from an EMBL/GenBank/DDBJ whole genome shotgun (WGS) entry which is preliminary data.</text>
</comment>
<feature type="domain" description="DUF4113" evidence="1">
    <location>
        <begin position="28"/>
        <end position="77"/>
    </location>
</feature>
<dbReference type="InterPro" id="IPR025188">
    <property type="entry name" value="DUF4113"/>
</dbReference>
<dbReference type="Pfam" id="PF13438">
    <property type="entry name" value="DUF4113"/>
    <property type="match status" value="1"/>
</dbReference>
<name>X1NVV1_9ZZZZ</name>
<dbReference type="EMBL" id="BARV01016073">
    <property type="protein sequence ID" value="GAI22789.1"/>
    <property type="molecule type" value="Genomic_DNA"/>
</dbReference>
<accession>X1NVV1</accession>
<organism evidence="2">
    <name type="scientific">marine sediment metagenome</name>
    <dbReference type="NCBI Taxonomy" id="412755"/>
    <lineage>
        <taxon>unclassified sequences</taxon>
        <taxon>metagenomes</taxon>
        <taxon>ecological metagenomes</taxon>
    </lineage>
</organism>
<evidence type="ECO:0000313" key="2">
    <source>
        <dbReference type="EMBL" id="GAI22789.1"/>
    </source>
</evidence>
<protein>
    <recommendedName>
        <fullName evidence="1">DUF4113 domain-containing protein</fullName>
    </recommendedName>
</protein>
<feature type="non-terminal residue" evidence="2">
    <location>
        <position position="1"/>
    </location>
</feature>
<proteinExistence type="predicted"/>